<reference evidence="2" key="1">
    <citation type="submission" date="2020-08" db="EMBL/GenBank/DDBJ databases">
        <title>Multicomponent nature underlies the extraordinary mechanical properties of spider dragline silk.</title>
        <authorList>
            <person name="Kono N."/>
            <person name="Nakamura H."/>
            <person name="Mori M."/>
            <person name="Yoshida Y."/>
            <person name="Ohtoshi R."/>
            <person name="Malay A.D."/>
            <person name="Moran D.A.P."/>
            <person name="Tomita M."/>
            <person name="Numata K."/>
            <person name="Arakawa K."/>
        </authorList>
    </citation>
    <scope>NUCLEOTIDE SEQUENCE</scope>
</reference>
<evidence type="ECO:0000313" key="3">
    <source>
        <dbReference type="Proteomes" id="UP000886998"/>
    </source>
</evidence>
<accession>A0A8X6XHU2</accession>
<protein>
    <recommendedName>
        <fullName evidence="4">Gustatory receptor</fullName>
    </recommendedName>
</protein>
<proteinExistence type="predicted"/>
<keyword evidence="3" id="KW-1185">Reference proteome</keyword>
<evidence type="ECO:0000313" key="2">
    <source>
        <dbReference type="EMBL" id="GFY53439.1"/>
    </source>
</evidence>
<dbReference type="Proteomes" id="UP000886998">
    <property type="component" value="Unassembled WGS sequence"/>
</dbReference>
<feature type="transmembrane region" description="Helical" evidence="1">
    <location>
        <begin position="51"/>
        <end position="73"/>
    </location>
</feature>
<dbReference type="OrthoDB" id="6424566at2759"/>
<evidence type="ECO:0008006" key="4">
    <source>
        <dbReference type="Google" id="ProtNLM"/>
    </source>
</evidence>
<keyword evidence="1" id="KW-0472">Membrane</keyword>
<sequence>MFLCWHFSLQINRLSDEIARYIPVKFENSKQLDILKYKAKIDKKLQNIQSIFSLPMFLIIVANFLMCCSQLGGALIKIEFDDYNLIFVFYFINAVLCIVTTLWVAGSVPIQMSRFKEVFHQVTHERLLYYHTTDEMHLKMDLFHEPEFVFTGCNIISYRRSTIPALIGTLLTYTVLALSLDESYAACK</sequence>
<dbReference type="AlphaFoldDB" id="A0A8X6XHU2"/>
<evidence type="ECO:0000256" key="1">
    <source>
        <dbReference type="SAM" id="Phobius"/>
    </source>
</evidence>
<organism evidence="2 3">
    <name type="scientific">Trichonephila inaurata madagascariensis</name>
    <dbReference type="NCBI Taxonomy" id="2747483"/>
    <lineage>
        <taxon>Eukaryota</taxon>
        <taxon>Metazoa</taxon>
        <taxon>Ecdysozoa</taxon>
        <taxon>Arthropoda</taxon>
        <taxon>Chelicerata</taxon>
        <taxon>Arachnida</taxon>
        <taxon>Araneae</taxon>
        <taxon>Araneomorphae</taxon>
        <taxon>Entelegynae</taxon>
        <taxon>Araneoidea</taxon>
        <taxon>Nephilidae</taxon>
        <taxon>Trichonephila</taxon>
        <taxon>Trichonephila inaurata</taxon>
    </lineage>
</organism>
<name>A0A8X6XHU2_9ARAC</name>
<comment type="caution">
    <text evidence="2">The sequence shown here is derived from an EMBL/GenBank/DDBJ whole genome shotgun (WGS) entry which is preliminary data.</text>
</comment>
<feature type="transmembrane region" description="Helical" evidence="1">
    <location>
        <begin position="85"/>
        <end position="106"/>
    </location>
</feature>
<dbReference type="EMBL" id="BMAV01009273">
    <property type="protein sequence ID" value="GFY53439.1"/>
    <property type="molecule type" value="Genomic_DNA"/>
</dbReference>
<keyword evidence="1" id="KW-0812">Transmembrane</keyword>
<keyword evidence="1" id="KW-1133">Transmembrane helix</keyword>
<gene>
    <name evidence="2" type="primary">AVEN_238246_1</name>
    <name evidence="2" type="ORF">TNIN_408221</name>
</gene>